<sequence>MSNKALGEHTGFPHRENQLDQSESTETERSGLPHRENRLAKPSGTRTPLLPANAPSRPVRSPSPSVCLPSPSVCLPSPSSHSSLQSARSSLQSAHSPLRSACSPLRSARPSSLSFHSPSSTSSRRSFPLDADHEDSVRHSKEPLFLSDGASQVDNDDEQDEGATSGQDEDIEDDADEEFVTSMMSGGRFTREQILEVQGLTKSLMLGLQQHAKDWKHPLDSVMRIANLIIAMKERRVSGNAWNAFQSKHPEDPQKETCPHHQYIAEVIKPAYQALIYQALIASHGGAESSEWKQEAQELVAEHKKLKSGFAKKVGLSPADIGSQLNSLKRHWTDDALSAAWMNIHVAAFLVSGHPDLAASKHNAVICGSPAMKQWIKAFPSVLGLIVSSLRTEHWTNLWNRLFAVEEHKRLVVKWLDIPASEDISDDTCLIRDNNNSTLSVAHWHEYIGKQKSVASGNVGTSGEQAREVGKRRKRKEVPGGGSGKGKRRKVLSNPIIDEDESPEPLVGGESPEPLVGGESLEDHQVSAPPEPLQSNMFAKFAPGTLFNPSLTKYNFDFNEQIHFDMNSLNPNEGTNLLDFVNPAGPPANTLNLDFSQFPDLDIFLRQLRR</sequence>
<organism evidence="2 3">
    <name type="scientific">Hydnum rufescens UP504</name>
    <dbReference type="NCBI Taxonomy" id="1448309"/>
    <lineage>
        <taxon>Eukaryota</taxon>
        <taxon>Fungi</taxon>
        <taxon>Dikarya</taxon>
        <taxon>Basidiomycota</taxon>
        <taxon>Agaricomycotina</taxon>
        <taxon>Agaricomycetes</taxon>
        <taxon>Cantharellales</taxon>
        <taxon>Hydnaceae</taxon>
        <taxon>Hydnum</taxon>
    </lineage>
</organism>
<gene>
    <name evidence="2" type="ORF">BS47DRAFT_1395699</name>
</gene>
<protein>
    <submittedName>
        <fullName evidence="2">Uncharacterized protein</fullName>
    </submittedName>
</protein>
<dbReference type="OrthoDB" id="3331822at2759"/>
<proteinExistence type="predicted"/>
<feature type="compositionally biased region" description="Basic and acidic residues" evidence="1">
    <location>
        <begin position="130"/>
        <end position="142"/>
    </location>
</feature>
<keyword evidence="3" id="KW-1185">Reference proteome</keyword>
<feature type="compositionally biased region" description="Polar residues" evidence="1">
    <location>
        <begin position="455"/>
        <end position="464"/>
    </location>
</feature>
<feature type="region of interest" description="Disordered" evidence="1">
    <location>
        <begin position="1"/>
        <end position="174"/>
    </location>
</feature>
<feature type="compositionally biased region" description="Basic and acidic residues" evidence="1">
    <location>
        <begin position="26"/>
        <end position="39"/>
    </location>
</feature>
<name>A0A9P6DTM7_9AGAM</name>
<comment type="caution">
    <text evidence="2">The sequence shown here is derived from an EMBL/GenBank/DDBJ whole genome shotgun (WGS) entry which is preliminary data.</text>
</comment>
<reference evidence="2" key="1">
    <citation type="journal article" date="2020" name="Nat. Commun.">
        <title>Large-scale genome sequencing of mycorrhizal fungi provides insights into the early evolution of symbiotic traits.</title>
        <authorList>
            <person name="Miyauchi S."/>
            <person name="Kiss E."/>
            <person name="Kuo A."/>
            <person name="Drula E."/>
            <person name="Kohler A."/>
            <person name="Sanchez-Garcia M."/>
            <person name="Morin E."/>
            <person name="Andreopoulos B."/>
            <person name="Barry K.W."/>
            <person name="Bonito G."/>
            <person name="Buee M."/>
            <person name="Carver A."/>
            <person name="Chen C."/>
            <person name="Cichocki N."/>
            <person name="Clum A."/>
            <person name="Culley D."/>
            <person name="Crous P.W."/>
            <person name="Fauchery L."/>
            <person name="Girlanda M."/>
            <person name="Hayes R.D."/>
            <person name="Keri Z."/>
            <person name="LaButti K."/>
            <person name="Lipzen A."/>
            <person name="Lombard V."/>
            <person name="Magnuson J."/>
            <person name="Maillard F."/>
            <person name="Murat C."/>
            <person name="Nolan M."/>
            <person name="Ohm R.A."/>
            <person name="Pangilinan J."/>
            <person name="Pereira M.F."/>
            <person name="Perotto S."/>
            <person name="Peter M."/>
            <person name="Pfister S."/>
            <person name="Riley R."/>
            <person name="Sitrit Y."/>
            <person name="Stielow J.B."/>
            <person name="Szollosi G."/>
            <person name="Zifcakova L."/>
            <person name="Stursova M."/>
            <person name="Spatafora J.W."/>
            <person name="Tedersoo L."/>
            <person name="Vaario L.M."/>
            <person name="Yamada A."/>
            <person name="Yan M."/>
            <person name="Wang P."/>
            <person name="Xu J."/>
            <person name="Bruns T."/>
            <person name="Baldrian P."/>
            <person name="Vilgalys R."/>
            <person name="Dunand C."/>
            <person name="Henrissat B."/>
            <person name="Grigoriev I.V."/>
            <person name="Hibbett D."/>
            <person name="Nagy L.G."/>
            <person name="Martin F.M."/>
        </authorList>
    </citation>
    <scope>NUCLEOTIDE SEQUENCE</scope>
    <source>
        <strain evidence="2">UP504</strain>
    </source>
</reference>
<feature type="compositionally biased region" description="Acidic residues" evidence="1">
    <location>
        <begin position="154"/>
        <end position="174"/>
    </location>
</feature>
<dbReference type="Proteomes" id="UP000886523">
    <property type="component" value="Unassembled WGS sequence"/>
</dbReference>
<dbReference type="EMBL" id="MU129011">
    <property type="protein sequence ID" value="KAF9510728.1"/>
    <property type="molecule type" value="Genomic_DNA"/>
</dbReference>
<accession>A0A9P6DTM7</accession>
<dbReference type="AlphaFoldDB" id="A0A9P6DTM7"/>
<evidence type="ECO:0000313" key="3">
    <source>
        <dbReference type="Proteomes" id="UP000886523"/>
    </source>
</evidence>
<feature type="region of interest" description="Disordered" evidence="1">
    <location>
        <begin position="455"/>
        <end position="530"/>
    </location>
</feature>
<evidence type="ECO:0000313" key="2">
    <source>
        <dbReference type="EMBL" id="KAF9510728.1"/>
    </source>
</evidence>
<feature type="compositionally biased region" description="Low complexity" evidence="1">
    <location>
        <begin position="54"/>
        <end position="126"/>
    </location>
</feature>
<evidence type="ECO:0000256" key="1">
    <source>
        <dbReference type="SAM" id="MobiDB-lite"/>
    </source>
</evidence>